<protein>
    <submittedName>
        <fullName evidence="1">Uncharacterized protein</fullName>
    </submittedName>
</protein>
<dbReference type="Proteomes" id="UP000790347">
    <property type="component" value="Unassembled WGS sequence"/>
</dbReference>
<reference evidence="1" key="1">
    <citation type="submission" date="2013-05" db="EMBL/GenBank/DDBJ databases">
        <authorList>
            <person name="Yim A.K.Y."/>
            <person name="Chan T.F."/>
            <person name="Ji K.M."/>
            <person name="Liu X.Y."/>
            <person name="Zhou J.W."/>
            <person name="Li R.Q."/>
            <person name="Yang K.Y."/>
            <person name="Li J."/>
            <person name="Li M."/>
            <person name="Law P.T.W."/>
            <person name="Wu Y.L."/>
            <person name="Cai Z.L."/>
            <person name="Qin H."/>
            <person name="Bao Y."/>
            <person name="Leung R.K.K."/>
            <person name="Ng P.K.S."/>
            <person name="Zou J."/>
            <person name="Zhong X.J."/>
            <person name="Ran P.X."/>
            <person name="Zhong N.S."/>
            <person name="Liu Z.G."/>
            <person name="Tsui S.K.W."/>
        </authorList>
    </citation>
    <scope>NUCLEOTIDE SEQUENCE</scope>
    <source>
        <strain evidence="1">Derf</strain>
        <tissue evidence="1">Whole organism</tissue>
    </source>
</reference>
<proteinExistence type="predicted"/>
<organism evidence="1 2">
    <name type="scientific">Dermatophagoides farinae</name>
    <name type="common">American house dust mite</name>
    <dbReference type="NCBI Taxonomy" id="6954"/>
    <lineage>
        <taxon>Eukaryota</taxon>
        <taxon>Metazoa</taxon>
        <taxon>Ecdysozoa</taxon>
        <taxon>Arthropoda</taxon>
        <taxon>Chelicerata</taxon>
        <taxon>Arachnida</taxon>
        <taxon>Acari</taxon>
        <taxon>Acariformes</taxon>
        <taxon>Sarcoptiformes</taxon>
        <taxon>Astigmata</taxon>
        <taxon>Psoroptidia</taxon>
        <taxon>Analgoidea</taxon>
        <taxon>Pyroglyphidae</taxon>
        <taxon>Dermatophagoidinae</taxon>
        <taxon>Dermatophagoides</taxon>
    </lineage>
</organism>
<evidence type="ECO:0000313" key="2">
    <source>
        <dbReference type="Proteomes" id="UP000790347"/>
    </source>
</evidence>
<reference evidence="1" key="2">
    <citation type="journal article" date="2022" name="Res Sq">
        <title>Comparative Genomics Reveals Insights into the Divergent Evolution of Astigmatic Mites and Household Pest Adaptations.</title>
        <authorList>
            <person name="Xiong Q."/>
            <person name="Wan A.T.-Y."/>
            <person name="Liu X.-Y."/>
            <person name="Fung C.S.-H."/>
            <person name="Xiao X."/>
            <person name="Malainual N."/>
            <person name="Hou J."/>
            <person name="Wang L."/>
            <person name="Wang M."/>
            <person name="Yang K."/>
            <person name="Cui Y."/>
            <person name="Leung E."/>
            <person name="Nong W."/>
            <person name="Shin S.-K."/>
            <person name="Au S."/>
            <person name="Jeong K.Y."/>
            <person name="Chew F.T."/>
            <person name="Hui J."/>
            <person name="Leung T.F."/>
            <person name="Tungtrongchitr A."/>
            <person name="Zhong N."/>
            <person name="Liu Z."/>
            <person name="Tsui S."/>
        </authorList>
    </citation>
    <scope>NUCLEOTIDE SEQUENCE</scope>
    <source>
        <strain evidence="1">Derf</strain>
        <tissue evidence="1">Whole organism</tissue>
    </source>
</reference>
<evidence type="ECO:0000313" key="1">
    <source>
        <dbReference type="EMBL" id="KAH9530238.1"/>
    </source>
</evidence>
<keyword evidence="2" id="KW-1185">Reference proteome</keyword>
<name>A0A922IHH4_DERFA</name>
<accession>A0A922IHH4</accession>
<gene>
    <name evidence="1" type="ORF">DERF_004056</name>
</gene>
<dbReference type="AlphaFoldDB" id="A0A922IHH4"/>
<dbReference type="EMBL" id="ASGP02000001">
    <property type="protein sequence ID" value="KAH9530238.1"/>
    <property type="molecule type" value="Genomic_DNA"/>
</dbReference>
<comment type="caution">
    <text evidence="1">The sequence shown here is derived from an EMBL/GenBank/DDBJ whole genome shotgun (WGS) entry which is preliminary data.</text>
</comment>
<sequence>MPPKIVLPPLFYYLDPEILLVVYLLTLNEIHHIYDYNFDYYDEERRRRGSSNGWL</sequence>